<proteinExistence type="inferred from homology"/>
<feature type="transmembrane region" description="Helical" evidence="3">
    <location>
        <begin position="224"/>
        <end position="241"/>
    </location>
</feature>
<feature type="transmembrane region" description="Helical" evidence="3">
    <location>
        <begin position="20"/>
        <end position="39"/>
    </location>
</feature>
<feature type="transmembrane region" description="Helical" evidence="3">
    <location>
        <begin position="192"/>
        <end position="212"/>
    </location>
</feature>
<feature type="transmembrane region" description="Helical" evidence="3">
    <location>
        <begin position="159"/>
        <end position="180"/>
    </location>
</feature>
<evidence type="ECO:0000313" key="5">
    <source>
        <dbReference type="EMBL" id="MEV0969022.1"/>
    </source>
</evidence>
<feature type="region of interest" description="Disordered" evidence="2">
    <location>
        <begin position="297"/>
        <end position="364"/>
    </location>
</feature>
<dbReference type="Pfam" id="PF00892">
    <property type="entry name" value="EamA"/>
    <property type="match status" value="1"/>
</dbReference>
<feature type="compositionally biased region" description="Basic and acidic residues" evidence="2">
    <location>
        <begin position="313"/>
        <end position="330"/>
    </location>
</feature>
<keyword evidence="3" id="KW-0812">Transmembrane</keyword>
<feature type="transmembrane region" description="Helical" evidence="3">
    <location>
        <begin position="74"/>
        <end position="96"/>
    </location>
</feature>
<evidence type="ECO:0000256" key="3">
    <source>
        <dbReference type="SAM" id="Phobius"/>
    </source>
</evidence>
<feature type="transmembrane region" description="Helical" evidence="3">
    <location>
        <begin position="45"/>
        <end position="62"/>
    </location>
</feature>
<dbReference type="RefSeq" id="WP_358131880.1">
    <property type="nucleotide sequence ID" value="NZ_JBFALK010000004.1"/>
</dbReference>
<sequence length="364" mass="37189">MTTETSTTAATGRAAASAAAGMFVVGTLTAVSDLIATYPVYGGQALRYALGAAVLLAAARHRGLGFVRLTPREFVLLSTLSLTGLVMFNVCLIEAATAAGPTLAGTVLGAAPVAMALLGPLFAGAARTAPSPRILASAFVVVAGATLATGLGSGNLPGLLWSLGALACEVCFSLLALPLLPKLGAIRVSAYSAALAVPFLLVIGLAVDGMAMLRTPAAAEVLGLGYQAVVVTAVAFFLWYSALPHLGPDRAGLFAGMIPIGALVTSVVLGLGVPSFADVGGAAVVVVGILLGLAPRTGRRPPRRRPPARGHILRSEEQARHQRIEDDARVRLHRPATAWHGRDGLPSDHHRGGTDHRSGRPQVP</sequence>
<feature type="transmembrane region" description="Helical" evidence="3">
    <location>
        <begin position="134"/>
        <end position="153"/>
    </location>
</feature>
<feature type="compositionally biased region" description="Basic and acidic residues" evidence="2">
    <location>
        <begin position="340"/>
        <end position="358"/>
    </location>
</feature>
<dbReference type="EMBL" id="JBFALK010000004">
    <property type="protein sequence ID" value="MEV0969022.1"/>
    <property type="molecule type" value="Genomic_DNA"/>
</dbReference>
<evidence type="ECO:0000259" key="4">
    <source>
        <dbReference type="Pfam" id="PF00892"/>
    </source>
</evidence>
<evidence type="ECO:0000313" key="6">
    <source>
        <dbReference type="Proteomes" id="UP001551675"/>
    </source>
</evidence>
<keyword evidence="6" id="KW-1185">Reference proteome</keyword>
<dbReference type="Proteomes" id="UP001551675">
    <property type="component" value="Unassembled WGS sequence"/>
</dbReference>
<comment type="caution">
    <text evidence="5">The sequence shown here is derived from an EMBL/GenBank/DDBJ whole genome shotgun (WGS) entry which is preliminary data.</text>
</comment>
<name>A0ABV3GBS0_MICGL</name>
<organism evidence="5 6">
    <name type="scientific">Microtetraspora glauca</name>
    <dbReference type="NCBI Taxonomy" id="1996"/>
    <lineage>
        <taxon>Bacteria</taxon>
        <taxon>Bacillati</taxon>
        <taxon>Actinomycetota</taxon>
        <taxon>Actinomycetes</taxon>
        <taxon>Streptosporangiales</taxon>
        <taxon>Streptosporangiaceae</taxon>
        <taxon>Microtetraspora</taxon>
    </lineage>
</organism>
<protein>
    <submittedName>
        <fullName evidence="5">DMT family transporter</fullName>
    </submittedName>
</protein>
<dbReference type="SUPFAM" id="SSF103481">
    <property type="entry name" value="Multidrug resistance efflux transporter EmrE"/>
    <property type="match status" value="1"/>
</dbReference>
<dbReference type="InterPro" id="IPR037185">
    <property type="entry name" value="EmrE-like"/>
</dbReference>
<accession>A0ABV3GBS0</accession>
<keyword evidence="3" id="KW-0472">Membrane</keyword>
<reference evidence="5 6" key="1">
    <citation type="submission" date="2024-06" db="EMBL/GenBank/DDBJ databases">
        <title>The Natural Products Discovery Center: Release of the First 8490 Sequenced Strains for Exploring Actinobacteria Biosynthetic Diversity.</title>
        <authorList>
            <person name="Kalkreuter E."/>
            <person name="Kautsar S.A."/>
            <person name="Yang D."/>
            <person name="Bader C.D."/>
            <person name="Teijaro C.N."/>
            <person name="Fluegel L."/>
            <person name="Davis C.M."/>
            <person name="Simpson J.R."/>
            <person name="Lauterbach L."/>
            <person name="Steele A.D."/>
            <person name="Gui C."/>
            <person name="Meng S."/>
            <person name="Li G."/>
            <person name="Viehrig K."/>
            <person name="Ye F."/>
            <person name="Su P."/>
            <person name="Kiefer A.F."/>
            <person name="Nichols A."/>
            <person name="Cepeda A.J."/>
            <person name="Yan W."/>
            <person name="Fan B."/>
            <person name="Jiang Y."/>
            <person name="Adhikari A."/>
            <person name="Zheng C.-J."/>
            <person name="Schuster L."/>
            <person name="Cowan T.M."/>
            <person name="Smanski M.J."/>
            <person name="Chevrette M.G."/>
            <person name="De Carvalho L.P.S."/>
            <person name="Shen B."/>
        </authorList>
    </citation>
    <scope>NUCLEOTIDE SEQUENCE [LARGE SCALE GENOMIC DNA]</scope>
    <source>
        <strain evidence="5 6">NPDC050100</strain>
    </source>
</reference>
<comment type="similarity">
    <text evidence="1">Belongs to the EamA transporter family.</text>
</comment>
<feature type="transmembrane region" description="Helical" evidence="3">
    <location>
        <begin position="279"/>
        <end position="295"/>
    </location>
</feature>
<keyword evidence="3" id="KW-1133">Transmembrane helix</keyword>
<feature type="transmembrane region" description="Helical" evidence="3">
    <location>
        <begin position="253"/>
        <end position="273"/>
    </location>
</feature>
<evidence type="ECO:0000256" key="1">
    <source>
        <dbReference type="ARBA" id="ARBA00007362"/>
    </source>
</evidence>
<feature type="transmembrane region" description="Helical" evidence="3">
    <location>
        <begin position="102"/>
        <end position="122"/>
    </location>
</feature>
<feature type="domain" description="EamA" evidence="4">
    <location>
        <begin position="157"/>
        <end position="291"/>
    </location>
</feature>
<feature type="compositionally biased region" description="Basic residues" evidence="2">
    <location>
        <begin position="297"/>
        <end position="312"/>
    </location>
</feature>
<gene>
    <name evidence="5" type="ORF">AB0I59_10335</name>
</gene>
<evidence type="ECO:0000256" key="2">
    <source>
        <dbReference type="SAM" id="MobiDB-lite"/>
    </source>
</evidence>
<dbReference type="InterPro" id="IPR000620">
    <property type="entry name" value="EamA_dom"/>
</dbReference>